<keyword evidence="3" id="KW-1185">Reference proteome</keyword>
<evidence type="ECO:0000313" key="2">
    <source>
        <dbReference type="EMBL" id="CAI5757870.1"/>
    </source>
</evidence>
<organism evidence="2 3">
    <name type="scientific">Candida verbasci</name>
    <dbReference type="NCBI Taxonomy" id="1227364"/>
    <lineage>
        <taxon>Eukaryota</taxon>
        <taxon>Fungi</taxon>
        <taxon>Dikarya</taxon>
        <taxon>Ascomycota</taxon>
        <taxon>Saccharomycotina</taxon>
        <taxon>Pichiomycetes</taxon>
        <taxon>Debaryomycetaceae</taxon>
        <taxon>Candida/Lodderomyces clade</taxon>
        <taxon>Candida</taxon>
    </lineage>
</organism>
<dbReference type="Proteomes" id="UP001152885">
    <property type="component" value="Unassembled WGS sequence"/>
</dbReference>
<reference evidence="2" key="1">
    <citation type="submission" date="2022-12" db="EMBL/GenBank/DDBJ databases">
        <authorList>
            <person name="Brejova B."/>
        </authorList>
    </citation>
    <scope>NUCLEOTIDE SEQUENCE</scope>
</reference>
<proteinExistence type="predicted"/>
<comment type="caution">
    <text evidence="2">The sequence shown here is derived from an EMBL/GenBank/DDBJ whole genome shotgun (WGS) entry which is preliminary data.</text>
</comment>
<name>A0A9W4XD32_9ASCO</name>
<sequence length="226" mass="25635">MVTKSELNLLNSFNKDGKYDNSYVWIITQKKQQQFESEFNITRECKSQELIIENNQTTQLRTHELTDNLEIYSQNSLKFGLNNSSKYDSLASSLIPFQSVSSRNSIKSNLSIKISQSPKQHKTPLLNIEMSLNSKPTTPIKTPPPNSETSTTVKPIKTPPPNSETSTTVKLIKTPPRNSETSTTIKPIKTPPPNSETSTTVKPIKRFRSKSSYDLNFPNLNYRKPR</sequence>
<protein>
    <submittedName>
        <fullName evidence="2">Uncharacterized protein</fullName>
    </submittedName>
</protein>
<dbReference type="OrthoDB" id="4024143at2759"/>
<dbReference type="AlphaFoldDB" id="A0A9W4XD32"/>
<accession>A0A9W4XD32</accession>
<gene>
    <name evidence="2" type="ORF">CANVERA_P2382</name>
</gene>
<evidence type="ECO:0000256" key="1">
    <source>
        <dbReference type="SAM" id="MobiDB-lite"/>
    </source>
</evidence>
<feature type="region of interest" description="Disordered" evidence="1">
    <location>
        <begin position="131"/>
        <end position="226"/>
    </location>
</feature>
<evidence type="ECO:0000313" key="3">
    <source>
        <dbReference type="Proteomes" id="UP001152885"/>
    </source>
</evidence>
<dbReference type="EMBL" id="CANTUO010000002">
    <property type="protein sequence ID" value="CAI5757870.1"/>
    <property type="molecule type" value="Genomic_DNA"/>
</dbReference>